<reference evidence="3" key="1">
    <citation type="journal article" date="2008" name="Nat. Genet.">
        <title>The Pristionchus pacificus genome provides a unique perspective on nematode lifestyle and parasitism.</title>
        <authorList>
            <person name="Dieterich C."/>
            <person name="Clifton S.W."/>
            <person name="Schuster L.N."/>
            <person name="Chinwalla A."/>
            <person name="Delehaunty K."/>
            <person name="Dinkelacker I."/>
            <person name="Fulton L."/>
            <person name="Fulton R."/>
            <person name="Godfrey J."/>
            <person name="Minx P."/>
            <person name="Mitreva M."/>
            <person name="Roeseler W."/>
            <person name="Tian H."/>
            <person name="Witte H."/>
            <person name="Yang S.P."/>
            <person name="Wilson R.K."/>
            <person name="Sommer R.J."/>
        </authorList>
    </citation>
    <scope>NUCLEOTIDE SEQUENCE [LARGE SCALE GENOMIC DNA]</scope>
    <source>
        <strain evidence="3">PS312</strain>
    </source>
</reference>
<accession>A0A454XTS0</accession>
<accession>A0A8R1UYJ9</accession>
<dbReference type="Proteomes" id="UP000005239">
    <property type="component" value="Unassembled WGS sequence"/>
</dbReference>
<feature type="compositionally biased region" description="Polar residues" evidence="1">
    <location>
        <begin position="44"/>
        <end position="53"/>
    </location>
</feature>
<name>A0A454XTS0_PRIPA</name>
<dbReference type="EnsemblMetazoa" id="PPA43777.1">
    <property type="protein sequence ID" value="PPA43777.1"/>
    <property type="gene ID" value="WBGene00282146"/>
</dbReference>
<sequence>MMGWMSSYGVFSPCTPPHRTLAEVVANADAQNERAKEPRDNRLTRSSSTGTITRHSRTSRGFSAWRRGTSELTQAGTPGHSREMEEVSPEVRTSSVTRGEPTTPPVQLGRARPYVTRVVKKPKFDEDS</sequence>
<gene>
    <name evidence="2" type="primary">WBGene00282146</name>
</gene>
<feature type="region of interest" description="Disordered" evidence="1">
    <location>
        <begin position="27"/>
        <end position="114"/>
    </location>
</feature>
<proteinExistence type="predicted"/>
<dbReference type="AlphaFoldDB" id="A0A454XTS0"/>
<organism evidence="2 3">
    <name type="scientific">Pristionchus pacificus</name>
    <name type="common">Parasitic nematode worm</name>
    <dbReference type="NCBI Taxonomy" id="54126"/>
    <lineage>
        <taxon>Eukaryota</taxon>
        <taxon>Metazoa</taxon>
        <taxon>Ecdysozoa</taxon>
        <taxon>Nematoda</taxon>
        <taxon>Chromadorea</taxon>
        <taxon>Rhabditida</taxon>
        <taxon>Rhabditina</taxon>
        <taxon>Diplogasteromorpha</taxon>
        <taxon>Diplogasteroidea</taxon>
        <taxon>Neodiplogasteridae</taxon>
        <taxon>Pristionchus</taxon>
    </lineage>
</organism>
<evidence type="ECO:0000313" key="2">
    <source>
        <dbReference type="EnsemblMetazoa" id="PPA43777.1"/>
    </source>
</evidence>
<protein>
    <submittedName>
        <fullName evidence="2">Uncharacterized protein</fullName>
    </submittedName>
</protein>
<evidence type="ECO:0000256" key="1">
    <source>
        <dbReference type="SAM" id="MobiDB-lite"/>
    </source>
</evidence>
<reference evidence="2" key="2">
    <citation type="submission" date="2022-06" db="UniProtKB">
        <authorList>
            <consortium name="EnsemblMetazoa"/>
        </authorList>
    </citation>
    <scope>IDENTIFICATION</scope>
    <source>
        <strain evidence="2">PS312</strain>
    </source>
</reference>
<feature type="compositionally biased region" description="Basic and acidic residues" evidence="1">
    <location>
        <begin position="31"/>
        <end position="43"/>
    </location>
</feature>
<evidence type="ECO:0000313" key="3">
    <source>
        <dbReference type="Proteomes" id="UP000005239"/>
    </source>
</evidence>
<keyword evidence="3" id="KW-1185">Reference proteome</keyword>